<evidence type="ECO:0000313" key="2">
    <source>
        <dbReference type="Proteomes" id="UP000023152"/>
    </source>
</evidence>
<keyword evidence="2" id="KW-1185">Reference proteome</keyword>
<reference evidence="1 2" key="1">
    <citation type="journal article" date="2013" name="Curr. Biol.">
        <title>The Genome of the Foraminiferan Reticulomyxa filosa.</title>
        <authorList>
            <person name="Glockner G."/>
            <person name="Hulsmann N."/>
            <person name="Schleicher M."/>
            <person name="Noegel A.A."/>
            <person name="Eichinger L."/>
            <person name="Gallinger C."/>
            <person name="Pawlowski J."/>
            <person name="Sierra R."/>
            <person name="Euteneuer U."/>
            <person name="Pillet L."/>
            <person name="Moustafa A."/>
            <person name="Platzer M."/>
            <person name="Groth M."/>
            <person name="Szafranski K."/>
            <person name="Schliwa M."/>
        </authorList>
    </citation>
    <scope>NUCLEOTIDE SEQUENCE [LARGE SCALE GENOMIC DNA]</scope>
</reference>
<comment type="caution">
    <text evidence="1">The sequence shown here is derived from an EMBL/GenBank/DDBJ whole genome shotgun (WGS) entry which is preliminary data.</text>
</comment>
<name>X6M166_RETFI</name>
<gene>
    <name evidence="1" type="ORF">RFI_30663</name>
</gene>
<feature type="non-terminal residue" evidence="1">
    <location>
        <position position="214"/>
    </location>
</feature>
<protein>
    <submittedName>
        <fullName evidence="1">Uncharacterized protein</fullName>
    </submittedName>
</protein>
<evidence type="ECO:0000313" key="1">
    <source>
        <dbReference type="EMBL" id="ETO06730.1"/>
    </source>
</evidence>
<proteinExistence type="predicted"/>
<dbReference type="EMBL" id="ASPP01026846">
    <property type="protein sequence ID" value="ETO06730.1"/>
    <property type="molecule type" value="Genomic_DNA"/>
</dbReference>
<organism evidence="1 2">
    <name type="scientific">Reticulomyxa filosa</name>
    <dbReference type="NCBI Taxonomy" id="46433"/>
    <lineage>
        <taxon>Eukaryota</taxon>
        <taxon>Sar</taxon>
        <taxon>Rhizaria</taxon>
        <taxon>Retaria</taxon>
        <taxon>Foraminifera</taxon>
        <taxon>Monothalamids</taxon>
        <taxon>Reticulomyxidae</taxon>
        <taxon>Reticulomyxa</taxon>
    </lineage>
</organism>
<sequence>MNEKIRKVSASFREKLEQIKKGWVFFFNYYEKKATPQIMHTMTGEKKKTDPTVNIRLRSDSDKLMHSYPIRCEGHPTNGNAKGEFKWYRMSNTKDVDPGNNFQVLVSTQIPVFHPTIEDSNSEIACQWVPDSNSVVSHQPSNFARIGPLTKDPTILTDAQTMLDTNTANFHIDMSNSGVDPMSKLLNGQFFFLIKKGGGGGGVEKLNHINNRVD</sequence>
<accession>X6M166</accession>
<dbReference type="AlphaFoldDB" id="X6M166"/>
<dbReference type="Proteomes" id="UP000023152">
    <property type="component" value="Unassembled WGS sequence"/>
</dbReference>